<dbReference type="Gene3D" id="3.30.1360.170">
    <property type="match status" value="2"/>
</dbReference>
<sequence>MQRPEDLEVRLYSYGPKCEVSIGQRTLTLEPDLFIALEGAGTFEGISLEERLQNLLEKGKDLEKFASRAHVESTKRGHASLSTSLSVQLEVRGCSRIGSMLLVASRFGSYLQESQRRKRVEPSYLLCPEEIYEKGLGSLYHDSAKSCFEAYSRFCDEGIPIEDARYILPLGVKTSVFVSTTLESMIPLIKLGIGSKQSELVPNEIKVIAKKISGILEKISPALFRARMGFDGRLTAYPLPNPFKDEDVVTRIAMENGLPSEPKLLDFRIVGGESVISCIAECARAGNPEQLSHLVNASMLEPMSLAAYHQAIRHRTVPTLVESVYAAIRRALDDFGRWVVVPPTVNRNASTRRQFLDAVGMALRAYGELVASGTSPASAVYVVPQAMKIYTVRVYDGFNLLYPIGFVATRTCSYAQHEERSIAYRLWAAVSKVNGLLGSMMGEKCKLLGYCPERDWCPIILKYRDYDDEVHRRFSGA</sequence>
<evidence type="ECO:0008006" key="3">
    <source>
        <dbReference type="Google" id="ProtNLM"/>
    </source>
</evidence>
<dbReference type="CDD" id="cd20175">
    <property type="entry name" value="ThyX"/>
    <property type="match status" value="2"/>
</dbReference>
<dbReference type="EMBL" id="NDWU01000022">
    <property type="protein sequence ID" value="PUA31239.1"/>
    <property type="molecule type" value="Genomic_DNA"/>
</dbReference>
<dbReference type="GO" id="GO:0050660">
    <property type="term" value="F:flavin adenine dinucleotide binding"/>
    <property type="evidence" value="ECO:0007669"/>
    <property type="project" value="InterPro"/>
</dbReference>
<protein>
    <recommendedName>
        <fullName evidence="3">FAD-dependent thymidylate synthase</fullName>
    </recommendedName>
</protein>
<dbReference type="PROSITE" id="PS51331">
    <property type="entry name" value="THYX"/>
    <property type="match status" value="2"/>
</dbReference>
<dbReference type="SUPFAM" id="SSF69796">
    <property type="entry name" value="Thymidylate synthase-complementing protein Thy1"/>
    <property type="match status" value="2"/>
</dbReference>
<evidence type="ECO:0000313" key="2">
    <source>
        <dbReference type="Proteomes" id="UP000244066"/>
    </source>
</evidence>
<accession>A0A2R7Y1C1</accession>
<dbReference type="GO" id="GO:0004799">
    <property type="term" value="F:thymidylate synthase activity"/>
    <property type="evidence" value="ECO:0007669"/>
    <property type="project" value="TreeGrafter"/>
</dbReference>
<dbReference type="GO" id="GO:0070402">
    <property type="term" value="F:NADPH binding"/>
    <property type="evidence" value="ECO:0007669"/>
    <property type="project" value="TreeGrafter"/>
</dbReference>
<dbReference type="Proteomes" id="UP000244066">
    <property type="component" value="Unassembled WGS sequence"/>
</dbReference>
<gene>
    <name evidence="1" type="ORF">B9J98_07225</name>
</gene>
<name>A0A2R7Y1C1_9ARCH</name>
<dbReference type="Pfam" id="PF02511">
    <property type="entry name" value="Thy1"/>
    <property type="match status" value="2"/>
</dbReference>
<dbReference type="PANTHER" id="PTHR34934:SF1">
    <property type="entry name" value="FLAVIN-DEPENDENT THYMIDYLATE SYNTHASE"/>
    <property type="match status" value="1"/>
</dbReference>
<dbReference type="AlphaFoldDB" id="A0A2R7Y1C1"/>
<dbReference type="InterPro" id="IPR036098">
    <property type="entry name" value="Thymidylate_synthase_ThyX_sf"/>
</dbReference>
<proteinExistence type="predicted"/>
<comment type="caution">
    <text evidence="1">The sequence shown here is derived from an EMBL/GenBank/DDBJ whole genome shotgun (WGS) entry which is preliminary data.</text>
</comment>
<reference evidence="1 2" key="1">
    <citation type="submission" date="2017-04" db="EMBL/GenBank/DDBJ databases">
        <title>Draft Aigarchaeota genome from a New Zealand hot spring.</title>
        <authorList>
            <person name="Reysenbach A.-L."/>
            <person name="Donaho J.A."/>
            <person name="Gerhart J."/>
            <person name="Kelley J.F."/>
            <person name="Kouba K."/>
            <person name="Podar M."/>
            <person name="Stott M."/>
        </authorList>
    </citation>
    <scope>NUCLEOTIDE SEQUENCE [LARGE SCALE GENOMIC DNA]</scope>
    <source>
        <strain evidence="1">NZ13_MG1</strain>
    </source>
</reference>
<organism evidence="1 2">
    <name type="scientific">Candidatus Terraquivivens tikiterensis</name>
    <dbReference type="NCBI Taxonomy" id="1980982"/>
    <lineage>
        <taxon>Archaea</taxon>
        <taxon>Nitrososphaerota</taxon>
        <taxon>Candidatus Wolframiiraptoraceae</taxon>
        <taxon>Candidatus Terraquivivens</taxon>
    </lineage>
</organism>
<dbReference type="GO" id="GO:0050797">
    <property type="term" value="F:thymidylate synthase (FAD) activity"/>
    <property type="evidence" value="ECO:0007669"/>
    <property type="project" value="InterPro"/>
</dbReference>
<dbReference type="InterPro" id="IPR003669">
    <property type="entry name" value="Thymidylate_synthase_ThyX"/>
</dbReference>
<evidence type="ECO:0000313" key="1">
    <source>
        <dbReference type="EMBL" id="PUA31239.1"/>
    </source>
</evidence>
<dbReference type="GO" id="GO:0006231">
    <property type="term" value="P:dTMP biosynthetic process"/>
    <property type="evidence" value="ECO:0007669"/>
    <property type="project" value="InterPro"/>
</dbReference>
<dbReference type="PANTHER" id="PTHR34934">
    <property type="entry name" value="FLAVIN-DEPENDENT THYMIDYLATE SYNTHASE"/>
    <property type="match status" value="1"/>
</dbReference>